<evidence type="ECO:0000313" key="9">
    <source>
        <dbReference type="Proteomes" id="UP000662637"/>
    </source>
</evidence>
<dbReference type="Proteomes" id="UP000662637">
    <property type="component" value="Unassembled WGS sequence"/>
</dbReference>
<dbReference type="SUPFAM" id="SSF46966">
    <property type="entry name" value="Spectrin repeat"/>
    <property type="match status" value="4"/>
</dbReference>
<keyword evidence="4" id="KW-0472">Membrane</keyword>
<organism evidence="8 9">
    <name type="scientific">Marmota monax</name>
    <name type="common">Woodchuck</name>
    <dbReference type="NCBI Taxonomy" id="9995"/>
    <lineage>
        <taxon>Eukaryota</taxon>
        <taxon>Metazoa</taxon>
        <taxon>Chordata</taxon>
        <taxon>Craniata</taxon>
        <taxon>Vertebrata</taxon>
        <taxon>Euteleostomi</taxon>
        <taxon>Mammalia</taxon>
        <taxon>Eutheria</taxon>
        <taxon>Euarchontoglires</taxon>
        <taxon>Glires</taxon>
        <taxon>Rodentia</taxon>
        <taxon>Sciuromorpha</taxon>
        <taxon>Sciuridae</taxon>
        <taxon>Xerinae</taxon>
        <taxon>Marmotini</taxon>
        <taxon>Marmota</taxon>
    </lineage>
</organism>
<protein>
    <recommendedName>
        <fullName evidence="10">KASH domain-containing protein</fullName>
    </recommendedName>
</protein>
<evidence type="ECO:0000256" key="3">
    <source>
        <dbReference type="ARBA" id="ARBA00022737"/>
    </source>
</evidence>
<keyword evidence="6" id="KW-0175">Coiled coil</keyword>
<dbReference type="InterPro" id="IPR018159">
    <property type="entry name" value="Spectrin/alpha-actinin"/>
</dbReference>
<dbReference type="EMBL" id="WJEC01000005">
    <property type="protein sequence ID" value="KAF7487432.1"/>
    <property type="molecule type" value="Genomic_DNA"/>
</dbReference>
<name>A0A834R190_MARMO</name>
<dbReference type="AlphaFoldDB" id="A0A834R190"/>
<keyword evidence="2" id="KW-0597">Phosphoprotein</keyword>
<reference evidence="8" key="1">
    <citation type="submission" date="2020-08" db="EMBL/GenBank/DDBJ databases">
        <authorList>
            <person name="Shumante A."/>
            <person name="Zimin A.V."/>
            <person name="Puiu D."/>
            <person name="Salzberg S.L."/>
        </authorList>
    </citation>
    <scope>NUCLEOTIDE SEQUENCE</scope>
    <source>
        <strain evidence="8">WC2-LM</strain>
        <tissue evidence="8">Liver</tissue>
    </source>
</reference>
<dbReference type="CDD" id="cd00176">
    <property type="entry name" value="SPEC"/>
    <property type="match status" value="1"/>
</dbReference>
<feature type="region of interest" description="Disordered" evidence="7">
    <location>
        <begin position="1"/>
        <end position="31"/>
    </location>
</feature>
<dbReference type="PANTHER" id="PTHR14514:SF3">
    <property type="entry name" value="NESPRIN-1"/>
    <property type="match status" value="1"/>
</dbReference>
<comment type="caution">
    <text evidence="8">The sequence shown here is derived from an EMBL/GenBank/DDBJ whole genome shotgun (WGS) entry which is preliminary data.</text>
</comment>
<evidence type="ECO:0000256" key="5">
    <source>
        <dbReference type="ARBA" id="ARBA00023242"/>
    </source>
</evidence>
<accession>A0A834R190</accession>
<dbReference type="GO" id="GO:0031965">
    <property type="term" value="C:nuclear membrane"/>
    <property type="evidence" value="ECO:0007669"/>
    <property type="project" value="UniProtKB-SubCell"/>
</dbReference>
<dbReference type="InterPro" id="IPR002017">
    <property type="entry name" value="Spectrin_repeat"/>
</dbReference>
<comment type="subcellular location">
    <subcellularLocation>
        <location evidence="1">Nucleus membrane</location>
    </subcellularLocation>
</comment>
<feature type="compositionally biased region" description="Basic and acidic residues" evidence="7">
    <location>
        <begin position="669"/>
        <end position="682"/>
    </location>
</feature>
<dbReference type="Gene3D" id="1.20.58.60">
    <property type="match status" value="2"/>
</dbReference>
<feature type="coiled-coil region" evidence="6">
    <location>
        <begin position="298"/>
        <end position="332"/>
    </location>
</feature>
<evidence type="ECO:0000256" key="1">
    <source>
        <dbReference type="ARBA" id="ARBA00004126"/>
    </source>
</evidence>
<evidence type="ECO:0000313" key="8">
    <source>
        <dbReference type="EMBL" id="KAF7487432.1"/>
    </source>
</evidence>
<feature type="compositionally biased region" description="Basic and acidic residues" evidence="7">
    <location>
        <begin position="694"/>
        <end position="705"/>
    </location>
</feature>
<dbReference type="PANTHER" id="PTHR14514">
    <property type="entry name" value="PKA ANCHORING PROTEIN"/>
    <property type="match status" value="1"/>
</dbReference>
<keyword evidence="3" id="KW-0677">Repeat</keyword>
<evidence type="ECO:0000256" key="4">
    <source>
        <dbReference type="ARBA" id="ARBA00023136"/>
    </source>
</evidence>
<evidence type="ECO:0000256" key="7">
    <source>
        <dbReference type="SAM" id="MobiDB-lite"/>
    </source>
</evidence>
<dbReference type="Pfam" id="PF00435">
    <property type="entry name" value="Spectrin"/>
    <property type="match status" value="2"/>
</dbReference>
<evidence type="ECO:0000256" key="6">
    <source>
        <dbReference type="SAM" id="Coils"/>
    </source>
</evidence>
<evidence type="ECO:0000256" key="2">
    <source>
        <dbReference type="ARBA" id="ARBA00022553"/>
    </source>
</evidence>
<dbReference type="SMART" id="SM00150">
    <property type="entry name" value="SPEC"/>
    <property type="match status" value="3"/>
</dbReference>
<feature type="compositionally biased region" description="Polar residues" evidence="7">
    <location>
        <begin position="12"/>
        <end position="22"/>
    </location>
</feature>
<evidence type="ECO:0008006" key="10">
    <source>
        <dbReference type="Google" id="ProtNLM"/>
    </source>
</evidence>
<keyword evidence="5" id="KW-0539">Nucleus</keyword>
<proteinExistence type="predicted"/>
<dbReference type="FunFam" id="1.20.58.60:FF:000285">
    <property type="entry name" value="Spectrin repeat containing nuclear envelope protein 1"/>
    <property type="match status" value="1"/>
</dbReference>
<gene>
    <name evidence="8" type="ORF">GHT09_000104</name>
</gene>
<feature type="coiled-coil region" evidence="6">
    <location>
        <begin position="85"/>
        <end position="119"/>
    </location>
</feature>
<sequence length="705" mass="80053">MKMISAKKRDLQQQMAETQQTEGGLAGPGREELQKLESTLASVEQGRERQERRIQEFSKRTESIAIQAENLVKEASEIPLGPKNKQLLQQQAASIKEQVKKLEDTLEEDIKTMEMVKNKWDHFGSNFENLSVWITEKEKELNALETSSSAMDMQISQIKVTIQEIESQISSITGLEEEAQSFAQFITTGESARIKAKLTQIRRYWEELREHAQCLEGTVLGHLSQQQKFEDDLQKIQQSVSEFEDKLNDPIKICSSATETYRVLQEHMDLCQALESLSSTVTALSASARKVVHRESCLQEAAALQQRYEGTLRKAKERQTALEDLLAHWQRLEKELSSFLTWLERCEAMASSPEMGMSADRVKVEGELQLIQALQGEVVSQASSYSSLLQLKESLFSITSKEDVKMTRVHLEQLDERWRDLPQIIGKRINFLQSVVAEHQQFDELLLSVSVWIKAFLSELQSTSEISIMDHQVAFTRQKDHATEIENKKGELQSLQRHLAKLGSLGHAEDLHLLQGKAEDCLQLFEEANQVVERRQLALSQLAEFLQTHASLSGVLHQLRQTVEATNSMNKKQSDLLEKDLGDAIRDVKALESTAIGLDGFLTKAQYHLKSGSGEQRTSCRATADQLCAELERIQNLLGTKQSEADALAVLKKAFEDQREELLKSIEDIEERTDKEGLKEPTRQALQQRPHQPLNKEHSKCIGWQ</sequence>
<feature type="region of interest" description="Disordered" evidence="7">
    <location>
        <begin position="669"/>
        <end position="705"/>
    </location>
</feature>